<dbReference type="Gramene" id="KZM83023">
    <property type="protein sequence ID" value="KZM83023"/>
    <property type="gene ID" value="DCAR_030592"/>
</dbReference>
<keyword evidence="5" id="KW-1185">Reference proteome</keyword>
<sequence>MNKSLKLKCCLQSPLLFTTKHLKCITTLPIFSPQDHLHLFFDRNNANSIHQDYELSLVTALKSCAALFAVSQGEQIHGLILKSGFMSNIFVQNSLINLYAKCGKLGCAELMFDSCGVVDFVSSNIMVCGYVRMGRLDDARKVFDEMPKRGAVTYTTMIMGLAKKKCWGEAVELFRDMRLAGVMPNEVTMSSVISAYSRIKGVKNGNVIHGFVVKIGLASFGLVLTNLVNIYCVSLCLWDGRRLFDEMAEKNIVTWNVMLNGYAKAGFVDLARDLFDRIPDKDVVSWGTLIDGYVQVGRLNDALIMYREMLSSGLVPNEVMAVDLILACRQAMAFGTGRQLHGVSVKLGFDNYDFMQATIINFYAASQEIVLAQLQFELGNKAHIESWNALISGFIKNGMIEPARNLFNKMPERDVLSWSSMLAGYAQHEQPNLALELFNEMVFSEFRPNEITMVSVLSAVATLGSLSYGRWAHEYIQNNSIPLNDNLIAAIIDMYAKCGSIETSVDFFYQIRYKIKSISPWNAIICGLAMHGHAKLSLDIFSDLQRCSHKLNSITFIGVLTACCHAGLVDEGREHFRNMKDIYNINPNIKHYGCMVDLLGRAGRLEEAEELIGRMPMKADFVIWGTLLAACRMHDNVEVGERAALSLARVEPTHGAGRVLLSNIYAEAGRWEDVGSVRQAMQSQRLTKLPAYSGVL</sequence>
<dbReference type="AlphaFoldDB" id="A0A175YHM6"/>
<proteinExistence type="inferred from homology"/>
<dbReference type="OMA" id="RWAHEYV"/>
<evidence type="ECO:0000256" key="1">
    <source>
        <dbReference type="ARBA" id="ARBA00006643"/>
    </source>
</evidence>
<dbReference type="InterPro" id="IPR046960">
    <property type="entry name" value="PPR_At4g14850-like_plant"/>
</dbReference>
<reference evidence="4" key="2">
    <citation type="submission" date="2022-03" db="EMBL/GenBank/DDBJ databases">
        <title>Draft title - Genomic analysis of global carrot germplasm unveils the trajectory of domestication and the origin of high carotenoid orange carrot.</title>
        <authorList>
            <person name="Iorizzo M."/>
            <person name="Ellison S."/>
            <person name="Senalik D."/>
            <person name="Macko-Podgorni A."/>
            <person name="Grzebelus D."/>
            <person name="Bostan H."/>
            <person name="Rolling W."/>
            <person name="Curaba J."/>
            <person name="Simon P."/>
        </authorList>
    </citation>
    <scope>NUCLEOTIDE SEQUENCE</scope>
    <source>
        <tissue evidence="4">Leaf</tissue>
    </source>
</reference>
<reference evidence="4" key="1">
    <citation type="journal article" date="2016" name="Nat. Genet.">
        <title>A high-quality carrot genome assembly provides new insights into carotenoid accumulation and asterid genome evolution.</title>
        <authorList>
            <person name="Iorizzo M."/>
            <person name="Ellison S."/>
            <person name="Senalik D."/>
            <person name="Zeng P."/>
            <person name="Satapoomin P."/>
            <person name="Huang J."/>
            <person name="Bowman M."/>
            <person name="Iovene M."/>
            <person name="Sanseverino W."/>
            <person name="Cavagnaro P."/>
            <person name="Yildiz M."/>
            <person name="Macko-Podgorni A."/>
            <person name="Moranska E."/>
            <person name="Grzebelus E."/>
            <person name="Grzebelus D."/>
            <person name="Ashrafi H."/>
            <person name="Zheng Z."/>
            <person name="Cheng S."/>
            <person name="Spooner D."/>
            <person name="Van Deynze A."/>
            <person name="Simon P."/>
        </authorList>
    </citation>
    <scope>NUCLEOTIDE SEQUENCE</scope>
    <source>
        <tissue evidence="4">Leaf</tissue>
    </source>
</reference>
<dbReference type="FunFam" id="1.25.40.10:FF:000333">
    <property type="entry name" value="Pentatricopeptide repeat-containing protein"/>
    <property type="match status" value="1"/>
</dbReference>
<dbReference type="KEGG" id="dcr:108200821"/>
<dbReference type="InterPro" id="IPR011990">
    <property type="entry name" value="TPR-like_helical_dom_sf"/>
</dbReference>
<comment type="similarity">
    <text evidence="1">Belongs to the PPR family. PCMP-H subfamily.</text>
</comment>
<dbReference type="PANTHER" id="PTHR47926">
    <property type="entry name" value="PENTATRICOPEPTIDE REPEAT-CONTAINING PROTEIN"/>
    <property type="match status" value="1"/>
</dbReference>
<gene>
    <name evidence="4" type="ORF">DCAR_0935544</name>
</gene>
<dbReference type="Pfam" id="PF20431">
    <property type="entry name" value="E_motif"/>
    <property type="match status" value="1"/>
</dbReference>
<dbReference type="PANTHER" id="PTHR47926:SF407">
    <property type="entry name" value="(WILD MALAYSIAN BANANA) HYPOTHETICAL PROTEIN"/>
    <property type="match status" value="1"/>
</dbReference>
<dbReference type="FunFam" id="1.25.40.10:FF:000212">
    <property type="entry name" value="Pentatricopeptide repeat-containing protein At2g03380, mitochondrial"/>
    <property type="match status" value="1"/>
</dbReference>
<dbReference type="PROSITE" id="PS51375">
    <property type="entry name" value="PPR"/>
    <property type="match status" value="6"/>
</dbReference>
<dbReference type="OrthoDB" id="601293at2759"/>
<evidence type="ECO:0000313" key="5">
    <source>
        <dbReference type="Proteomes" id="UP000077755"/>
    </source>
</evidence>
<evidence type="ECO:0000313" key="4">
    <source>
        <dbReference type="EMBL" id="WOH15995.1"/>
    </source>
</evidence>
<dbReference type="EMBL" id="CP093351">
    <property type="protein sequence ID" value="WOH15995.1"/>
    <property type="molecule type" value="Genomic_DNA"/>
</dbReference>
<keyword evidence="2" id="KW-0677">Repeat</keyword>
<dbReference type="GO" id="GO:0080156">
    <property type="term" value="P:mitochondrial mRNA modification"/>
    <property type="evidence" value="ECO:0007669"/>
    <property type="project" value="EnsemblPlants"/>
</dbReference>
<evidence type="ECO:0000256" key="3">
    <source>
        <dbReference type="ARBA" id="ARBA00061659"/>
    </source>
</evidence>
<dbReference type="GO" id="GO:0003723">
    <property type="term" value="F:RNA binding"/>
    <property type="evidence" value="ECO:0007669"/>
    <property type="project" value="InterPro"/>
</dbReference>
<protein>
    <submittedName>
        <fullName evidence="4">Uncharacterized protein</fullName>
    </submittedName>
</protein>
<dbReference type="Pfam" id="PF01535">
    <property type="entry name" value="PPR"/>
    <property type="match status" value="6"/>
</dbReference>
<dbReference type="Gene3D" id="1.25.40.10">
    <property type="entry name" value="Tetratricopeptide repeat domain"/>
    <property type="match status" value="4"/>
</dbReference>
<organism evidence="4 5">
    <name type="scientific">Daucus carota subsp. sativus</name>
    <name type="common">Carrot</name>
    <dbReference type="NCBI Taxonomy" id="79200"/>
    <lineage>
        <taxon>Eukaryota</taxon>
        <taxon>Viridiplantae</taxon>
        <taxon>Streptophyta</taxon>
        <taxon>Embryophyta</taxon>
        <taxon>Tracheophyta</taxon>
        <taxon>Spermatophyta</taxon>
        <taxon>Magnoliopsida</taxon>
        <taxon>eudicotyledons</taxon>
        <taxon>Gunneridae</taxon>
        <taxon>Pentapetalae</taxon>
        <taxon>asterids</taxon>
        <taxon>campanulids</taxon>
        <taxon>Apiales</taxon>
        <taxon>Apiaceae</taxon>
        <taxon>Apioideae</taxon>
        <taxon>Scandiceae</taxon>
        <taxon>Daucinae</taxon>
        <taxon>Daucus</taxon>
        <taxon>Daucus sect. Daucus</taxon>
    </lineage>
</organism>
<dbReference type="NCBIfam" id="TIGR00756">
    <property type="entry name" value="PPR"/>
    <property type="match status" value="7"/>
</dbReference>
<dbReference type="InterPro" id="IPR046848">
    <property type="entry name" value="E_motif"/>
</dbReference>
<dbReference type="Pfam" id="PF13041">
    <property type="entry name" value="PPR_2"/>
    <property type="match status" value="3"/>
</dbReference>
<dbReference type="Proteomes" id="UP000077755">
    <property type="component" value="Chromosome 9"/>
</dbReference>
<dbReference type="GO" id="GO:0005739">
    <property type="term" value="C:mitochondrion"/>
    <property type="evidence" value="ECO:0007669"/>
    <property type="project" value="GOC"/>
</dbReference>
<comment type="similarity">
    <text evidence="3">Belongs to the PPR family. PCMP-E subfamily.</text>
</comment>
<evidence type="ECO:0000256" key="2">
    <source>
        <dbReference type="ARBA" id="ARBA00022737"/>
    </source>
</evidence>
<accession>A0A175YHM6</accession>
<dbReference type="InterPro" id="IPR002885">
    <property type="entry name" value="PPR_rpt"/>
</dbReference>
<name>A0A175YHM6_DAUCS</name>